<evidence type="ECO:0000256" key="3">
    <source>
        <dbReference type="SAM" id="Phobius"/>
    </source>
</evidence>
<dbReference type="AlphaFoldDB" id="A0A7S2IBA0"/>
<dbReference type="GO" id="GO:0016020">
    <property type="term" value="C:membrane"/>
    <property type="evidence" value="ECO:0007669"/>
    <property type="project" value="UniProtKB-SubCell"/>
</dbReference>
<keyword evidence="3" id="KW-1133">Transmembrane helix</keyword>
<keyword evidence="2 3" id="KW-0472">Membrane</keyword>
<organism evidence="4">
    <name type="scientific">Helicotheca tamesis</name>
    <dbReference type="NCBI Taxonomy" id="374047"/>
    <lineage>
        <taxon>Eukaryota</taxon>
        <taxon>Sar</taxon>
        <taxon>Stramenopiles</taxon>
        <taxon>Ochrophyta</taxon>
        <taxon>Bacillariophyta</taxon>
        <taxon>Mediophyceae</taxon>
        <taxon>Lithodesmiophycidae</taxon>
        <taxon>Lithodesmiales</taxon>
        <taxon>Lithodesmiaceae</taxon>
        <taxon>Helicotheca</taxon>
    </lineage>
</organism>
<sequence length="280" mass="31107">MGDNTFIESAKDFVEDIFEKISNETGSVIDNLVETFTDTPEECIRGNPEKYDESNSSIAGSVGWAVGFSFIIFFGTALIVVLIRMFCCKDRCCEVRKDASCAKKFFSWFCILLLPMLLGITAGVLVAYWPQDPQVNDCTQTVDLFGLVTNFLVGDVSAPMVFLLSIYNPNRVDIGIRDLSGVISYQNVQFGTFSVPDFTAQSRHIIDVEADVLLTLPPPSIVTQMYQDYLDDTLVVTFRVNVGYKVAGFSGSVTDYTESIRTGFREDSDDKNYALCKCGQ</sequence>
<feature type="transmembrane region" description="Helical" evidence="3">
    <location>
        <begin position="144"/>
        <end position="167"/>
    </location>
</feature>
<protein>
    <submittedName>
        <fullName evidence="4">Uncharacterized protein</fullName>
    </submittedName>
</protein>
<reference evidence="4" key="1">
    <citation type="submission" date="2021-01" db="EMBL/GenBank/DDBJ databases">
        <authorList>
            <person name="Corre E."/>
            <person name="Pelletier E."/>
            <person name="Niang G."/>
            <person name="Scheremetjew M."/>
            <person name="Finn R."/>
            <person name="Kale V."/>
            <person name="Holt S."/>
            <person name="Cochrane G."/>
            <person name="Meng A."/>
            <person name="Brown T."/>
            <person name="Cohen L."/>
        </authorList>
    </citation>
    <scope>NUCLEOTIDE SEQUENCE</scope>
    <source>
        <strain evidence="4">CCMP826</strain>
    </source>
</reference>
<dbReference type="SUPFAM" id="SSF117070">
    <property type="entry name" value="LEA14-like"/>
    <property type="match status" value="1"/>
</dbReference>
<accession>A0A7S2IBA0</accession>
<comment type="subcellular location">
    <subcellularLocation>
        <location evidence="1">Membrane</location>
    </subcellularLocation>
</comment>
<evidence type="ECO:0000256" key="1">
    <source>
        <dbReference type="ARBA" id="ARBA00004370"/>
    </source>
</evidence>
<dbReference type="EMBL" id="HBGV01017560">
    <property type="protein sequence ID" value="CAD9513814.1"/>
    <property type="molecule type" value="Transcribed_RNA"/>
</dbReference>
<feature type="transmembrane region" description="Helical" evidence="3">
    <location>
        <begin position="62"/>
        <end position="84"/>
    </location>
</feature>
<name>A0A7S2IBA0_9STRA</name>
<feature type="transmembrane region" description="Helical" evidence="3">
    <location>
        <begin position="105"/>
        <end position="129"/>
    </location>
</feature>
<keyword evidence="3" id="KW-0812">Transmembrane</keyword>
<dbReference type="PANTHER" id="PTHR31234:SF2">
    <property type="entry name" value="OS05G0199100 PROTEIN"/>
    <property type="match status" value="1"/>
</dbReference>
<dbReference type="PANTHER" id="PTHR31234">
    <property type="entry name" value="LATE EMBRYOGENESIS ABUNDANT (LEA) HYDROXYPROLINE-RICH GLYCOPROTEIN FAMILY"/>
    <property type="match status" value="1"/>
</dbReference>
<gene>
    <name evidence="4" type="ORF">HTAM1171_LOCUS10836</name>
</gene>
<dbReference type="InterPro" id="IPR044839">
    <property type="entry name" value="NDR1-like"/>
</dbReference>
<evidence type="ECO:0000256" key="2">
    <source>
        <dbReference type="ARBA" id="ARBA00023136"/>
    </source>
</evidence>
<dbReference type="GO" id="GO:0098542">
    <property type="term" value="P:defense response to other organism"/>
    <property type="evidence" value="ECO:0007669"/>
    <property type="project" value="InterPro"/>
</dbReference>
<evidence type="ECO:0000313" key="4">
    <source>
        <dbReference type="EMBL" id="CAD9513814.1"/>
    </source>
</evidence>
<proteinExistence type="predicted"/>